<feature type="compositionally biased region" description="Polar residues" evidence="1">
    <location>
        <begin position="1"/>
        <end position="12"/>
    </location>
</feature>
<dbReference type="EMBL" id="OA884783">
    <property type="protein sequence ID" value="CAD7281285.1"/>
    <property type="molecule type" value="Genomic_DNA"/>
</dbReference>
<reference evidence="2" key="1">
    <citation type="submission" date="2020-11" db="EMBL/GenBank/DDBJ databases">
        <authorList>
            <person name="Tran Van P."/>
        </authorList>
    </citation>
    <scope>NUCLEOTIDE SEQUENCE</scope>
</reference>
<keyword evidence="3" id="KW-1185">Reference proteome</keyword>
<dbReference type="Proteomes" id="UP000678499">
    <property type="component" value="Unassembled WGS sequence"/>
</dbReference>
<accession>A0A7R9GG38</accession>
<feature type="region of interest" description="Disordered" evidence="1">
    <location>
        <begin position="1"/>
        <end position="38"/>
    </location>
</feature>
<protein>
    <submittedName>
        <fullName evidence="2">Uncharacterized protein</fullName>
    </submittedName>
</protein>
<dbReference type="EMBL" id="CAJPEX010002746">
    <property type="protein sequence ID" value="CAG0921437.1"/>
    <property type="molecule type" value="Genomic_DNA"/>
</dbReference>
<proteinExistence type="predicted"/>
<sequence length="131" mass="14755">MSGSKNLESASPGNDIASHRHLSEPAGHRRNRRRRRTEGEGCTLHLNVEWDPVEKALRRRVLRPFIKPCDILVTDLTDFPTQLNRAVEALSAHVPELNVFGIGLGISRAINLSLQVADLFKTQYTVMFRAK</sequence>
<gene>
    <name evidence="2" type="ORF">NMOB1V02_LOCUS8933</name>
</gene>
<feature type="compositionally biased region" description="Basic and acidic residues" evidence="1">
    <location>
        <begin position="17"/>
        <end position="27"/>
    </location>
</feature>
<dbReference type="OrthoDB" id="416729at2759"/>
<evidence type="ECO:0000256" key="1">
    <source>
        <dbReference type="SAM" id="MobiDB-lite"/>
    </source>
</evidence>
<evidence type="ECO:0000313" key="2">
    <source>
        <dbReference type="EMBL" id="CAD7281285.1"/>
    </source>
</evidence>
<organism evidence="2">
    <name type="scientific">Notodromas monacha</name>
    <dbReference type="NCBI Taxonomy" id="399045"/>
    <lineage>
        <taxon>Eukaryota</taxon>
        <taxon>Metazoa</taxon>
        <taxon>Ecdysozoa</taxon>
        <taxon>Arthropoda</taxon>
        <taxon>Crustacea</taxon>
        <taxon>Oligostraca</taxon>
        <taxon>Ostracoda</taxon>
        <taxon>Podocopa</taxon>
        <taxon>Podocopida</taxon>
        <taxon>Cypridocopina</taxon>
        <taxon>Cypridoidea</taxon>
        <taxon>Cyprididae</taxon>
        <taxon>Notodromas</taxon>
    </lineage>
</organism>
<name>A0A7R9GG38_9CRUS</name>
<evidence type="ECO:0000313" key="3">
    <source>
        <dbReference type="Proteomes" id="UP000678499"/>
    </source>
</evidence>
<dbReference type="AlphaFoldDB" id="A0A7R9GG38"/>